<name>A0A7X2IXL6_9BACI</name>
<keyword evidence="4" id="KW-0378">Hydrolase</keyword>
<keyword evidence="3" id="KW-0547">Nucleotide-binding</keyword>
<dbReference type="InterPro" id="IPR006674">
    <property type="entry name" value="HD_domain"/>
</dbReference>
<comment type="catalytic activity">
    <reaction evidence="6">
        <text>P(1),P(4)-bis(5'-adenosyl) tetraphosphate + H2O = 2 ADP + 2 H(+)</text>
        <dbReference type="Rhea" id="RHEA:24252"/>
        <dbReference type="ChEBI" id="CHEBI:15377"/>
        <dbReference type="ChEBI" id="CHEBI:15378"/>
        <dbReference type="ChEBI" id="CHEBI:58141"/>
        <dbReference type="ChEBI" id="CHEBI:456216"/>
        <dbReference type="EC" id="3.6.1.41"/>
    </reaction>
</comment>
<dbReference type="GO" id="GO:0046872">
    <property type="term" value="F:metal ion binding"/>
    <property type="evidence" value="ECO:0007669"/>
    <property type="project" value="UniProtKB-KW"/>
</dbReference>
<sequence>MERNAALGIVKPQLTEKRFQHTIGVMDTAVQLAELYGADKKKAELAAIFHDYAKFRPKKEMEKLIREKQMPADLLFHHHELWHAPVGAYLVQHEAGIHDEEVLNAIRYHTSGRSGMTLLEKIVYVADYIEPGRSFTGVEEVRELAFQDLDLALLKTVSNTISFLLKKNRGIYPDTLAAYNDLVITKLED</sequence>
<evidence type="ECO:0000313" key="8">
    <source>
        <dbReference type="EMBL" id="MRX71337.1"/>
    </source>
</evidence>
<evidence type="ECO:0000256" key="3">
    <source>
        <dbReference type="ARBA" id="ARBA00022741"/>
    </source>
</evidence>
<evidence type="ECO:0000256" key="1">
    <source>
        <dbReference type="ARBA" id="ARBA00012506"/>
    </source>
</evidence>
<dbReference type="PANTHER" id="PTHR35795">
    <property type="entry name" value="SLR1885 PROTEIN"/>
    <property type="match status" value="1"/>
</dbReference>
<dbReference type="InterPro" id="IPR005249">
    <property type="entry name" value="YqeK"/>
</dbReference>
<dbReference type="NCBIfam" id="TIGR00277">
    <property type="entry name" value="HDIG"/>
    <property type="match status" value="1"/>
</dbReference>
<keyword evidence="9" id="KW-1185">Reference proteome</keyword>
<dbReference type="PROSITE" id="PS51831">
    <property type="entry name" value="HD"/>
    <property type="match status" value="1"/>
</dbReference>
<protein>
    <recommendedName>
        <fullName evidence="1">bis(5'-nucleosyl)-tetraphosphatase (symmetrical)</fullName>
        <ecNumber evidence="1">3.6.1.41</ecNumber>
    </recommendedName>
</protein>
<dbReference type="InterPro" id="IPR051094">
    <property type="entry name" value="Diverse_Catalytic_Enzymes"/>
</dbReference>
<comment type="caution">
    <text evidence="8">The sequence shown here is derived from an EMBL/GenBank/DDBJ whole genome shotgun (WGS) entry which is preliminary data.</text>
</comment>
<dbReference type="Gene3D" id="1.10.3210.10">
    <property type="entry name" value="Hypothetical protein af1432"/>
    <property type="match status" value="1"/>
</dbReference>
<dbReference type="Pfam" id="PF01966">
    <property type="entry name" value="HD"/>
    <property type="match status" value="1"/>
</dbReference>
<dbReference type="GO" id="GO:0008803">
    <property type="term" value="F:bis(5'-nucleosyl)-tetraphosphatase (symmetrical) activity"/>
    <property type="evidence" value="ECO:0007669"/>
    <property type="project" value="UniProtKB-EC"/>
</dbReference>
<evidence type="ECO:0000256" key="4">
    <source>
        <dbReference type="ARBA" id="ARBA00022801"/>
    </source>
</evidence>
<dbReference type="NCBIfam" id="TIGR00488">
    <property type="entry name" value="bis(5'-nucleosyl)-tetraphosphatase (symmetrical) YqeK"/>
    <property type="match status" value="1"/>
</dbReference>
<proteinExistence type="predicted"/>
<dbReference type="PANTHER" id="PTHR35795:SF1">
    <property type="entry name" value="BIS(5'-NUCLEOSYL)-TETRAPHOSPHATASE, SYMMETRICAL"/>
    <property type="match status" value="1"/>
</dbReference>
<dbReference type="AlphaFoldDB" id="A0A7X2IXL6"/>
<dbReference type="InterPro" id="IPR006675">
    <property type="entry name" value="HDIG_dom"/>
</dbReference>
<organism evidence="8 9">
    <name type="scientific">Metabacillus lacus</name>
    <dbReference type="NCBI Taxonomy" id="1983721"/>
    <lineage>
        <taxon>Bacteria</taxon>
        <taxon>Bacillati</taxon>
        <taxon>Bacillota</taxon>
        <taxon>Bacilli</taxon>
        <taxon>Bacillales</taxon>
        <taxon>Bacillaceae</taxon>
        <taxon>Metabacillus</taxon>
    </lineage>
</organism>
<dbReference type="SUPFAM" id="SSF109604">
    <property type="entry name" value="HD-domain/PDEase-like"/>
    <property type="match status" value="1"/>
</dbReference>
<keyword evidence="5" id="KW-0408">Iron</keyword>
<evidence type="ECO:0000259" key="7">
    <source>
        <dbReference type="PROSITE" id="PS51831"/>
    </source>
</evidence>
<evidence type="ECO:0000256" key="6">
    <source>
        <dbReference type="ARBA" id="ARBA00049417"/>
    </source>
</evidence>
<dbReference type="EC" id="3.6.1.41" evidence="1"/>
<reference evidence="8 9" key="1">
    <citation type="submission" date="2019-11" db="EMBL/GenBank/DDBJ databases">
        <title>Bacillus lacus genome.</title>
        <authorList>
            <person name="Allen C.J."/>
            <person name="Newman J.D."/>
        </authorList>
    </citation>
    <scope>NUCLEOTIDE SEQUENCE [LARGE SCALE GENOMIC DNA]</scope>
    <source>
        <strain evidence="8 9">KCTC 33946</strain>
    </source>
</reference>
<dbReference type="CDD" id="cd00077">
    <property type="entry name" value="HDc"/>
    <property type="match status" value="1"/>
</dbReference>
<dbReference type="OrthoDB" id="9782134at2"/>
<keyword evidence="2" id="KW-0479">Metal-binding</keyword>
<dbReference type="InterPro" id="IPR003607">
    <property type="entry name" value="HD/PDEase_dom"/>
</dbReference>
<evidence type="ECO:0000256" key="5">
    <source>
        <dbReference type="ARBA" id="ARBA00023004"/>
    </source>
</evidence>
<dbReference type="EMBL" id="WKKI01000004">
    <property type="protein sequence ID" value="MRX71337.1"/>
    <property type="molecule type" value="Genomic_DNA"/>
</dbReference>
<feature type="domain" description="HD" evidence="7">
    <location>
        <begin position="18"/>
        <end position="132"/>
    </location>
</feature>
<evidence type="ECO:0000313" key="9">
    <source>
        <dbReference type="Proteomes" id="UP000448867"/>
    </source>
</evidence>
<dbReference type="SMART" id="SM00471">
    <property type="entry name" value="HDc"/>
    <property type="match status" value="1"/>
</dbReference>
<accession>A0A7X2IXL6</accession>
<dbReference type="RefSeq" id="WP_154306475.1">
    <property type="nucleotide sequence ID" value="NZ_WKKI01000004.1"/>
</dbReference>
<evidence type="ECO:0000256" key="2">
    <source>
        <dbReference type="ARBA" id="ARBA00022723"/>
    </source>
</evidence>
<dbReference type="Proteomes" id="UP000448867">
    <property type="component" value="Unassembled WGS sequence"/>
</dbReference>
<gene>
    <name evidence="8" type="ORF">GJU40_04010</name>
</gene>
<dbReference type="GO" id="GO:0000166">
    <property type="term" value="F:nucleotide binding"/>
    <property type="evidence" value="ECO:0007669"/>
    <property type="project" value="UniProtKB-KW"/>
</dbReference>